<protein>
    <submittedName>
        <fullName evidence="2">Uncharacterized protein</fullName>
    </submittedName>
</protein>
<proteinExistence type="predicted"/>
<feature type="transmembrane region" description="Helical" evidence="1">
    <location>
        <begin position="39"/>
        <end position="59"/>
    </location>
</feature>
<comment type="caution">
    <text evidence="2">The sequence shown here is derived from an EMBL/GenBank/DDBJ whole genome shotgun (WGS) entry which is preliminary data.</text>
</comment>
<dbReference type="EMBL" id="WBMO01000005">
    <property type="protein sequence ID" value="MDV2477931.1"/>
    <property type="molecule type" value="Genomic_DNA"/>
</dbReference>
<organism evidence="2 3">
    <name type="scientific">Rhodococcus zopfii</name>
    <dbReference type="NCBI Taxonomy" id="43772"/>
    <lineage>
        <taxon>Bacteria</taxon>
        <taxon>Bacillati</taxon>
        <taxon>Actinomycetota</taxon>
        <taxon>Actinomycetes</taxon>
        <taxon>Mycobacteriales</taxon>
        <taxon>Nocardiaceae</taxon>
        <taxon>Rhodococcus</taxon>
    </lineage>
</organism>
<keyword evidence="1" id="KW-0812">Transmembrane</keyword>
<sequence>MRRVPRRQRLEMLLGFLTVFTVMALIAAVAELWSPAPGVVPALVLLGFAIAWGFAFRAWRRSGP</sequence>
<feature type="transmembrane region" description="Helical" evidence="1">
    <location>
        <begin position="12"/>
        <end position="33"/>
    </location>
</feature>
<evidence type="ECO:0000313" key="3">
    <source>
        <dbReference type="Proteomes" id="UP001275440"/>
    </source>
</evidence>
<reference evidence="2 3" key="1">
    <citation type="submission" date="2019-10" db="EMBL/GenBank/DDBJ databases">
        <title>Draft Genome Assembly of Rhodococcus zopfii DSM44189.</title>
        <authorList>
            <person name="Sutton J.M."/>
            <person name="Akob D.M."/>
            <person name="Bushman T.J."/>
        </authorList>
    </citation>
    <scope>NUCLEOTIDE SEQUENCE [LARGE SCALE GENOMIC DNA]</scope>
    <source>
        <strain evidence="2 3">DSM 44189</strain>
    </source>
</reference>
<dbReference type="RefSeq" id="WP_072815129.1">
    <property type="nucleotide sequence ID" value="NZ_JAHWLX010000143.1"/>
</dbReference>
<keyword evidence="1" id="KW-0472">Membrane</keyword>
<dbReference type="Proteomes" id="UP001275440">
    <property type="component" value="Unassembled WGS sequence"/>
</dbReference>
<keyword evidence="3" id="KW-1185">Reference proteome</keyword>
<accession>A0ABU3WV98</accession>
<keyword evidence="1" id="KW-1133">Transmembrane helix</keyword>
<evidence type="ECO:0000256" key="1">
    <source>
        <dbReference type="SAM" id="Phobius"/>
    </source>
</evidence>
<name>A0ABU3WV98_9NOCA</name>
<evidence type="ECO:0000313" key="2">
    <source>
        <dbReference type="EMBL" id="MDV2477931.1"/>
    </source>
</evidence>
<gene>
    <name evidence="2" type="ORF">F8M49_25650</name>
</gene>